<dbReference type="GO" id="GO:0051082">
    <property type="term" value="F:unfolded protein binding"/>
    <property type="evidence" value="ECO:0007669"/>
    <property type="project" value="TreeGrafter"/>
</dbReference>
<dbReference type="Pfam" id="PF21413">
    <property type="entry name" value="SHQ1-like_CS"/>
    <property type="match status" value="1"/>
</dbReference>
<dbReference type="InterPro" id="IPR039742">
    <property type="entry name" value="Shq1"/>
</dbReference>
<organism evidence="5 6">
    <name type="scientific">Phytophthora cactorum</name>
    <dbReference type="NCBI Taxonomy" id="29920"/>
    <lineage>
        <taxon>Eukaryota</taxon>
        <taxon>Sar</taxon>
        <taxon>Stramenopiles</taxon>
        <taxon>Oomycota</taxon>
        <taxon>Peronosporomycetes</taxon>
        <taxon>Peronosporales</taxon>
        <taxon>Peronosporaceae</taxon>
        <taxon>Phytophthora</taxon>
    </lineage>
</organism>
<dbReference type="GO" id="GO:0005654">
    <property type="term" value="C:nucleoplasm"/>
    <property type="evidence" value="ECO:0007669"/>
    <property type="project" value="TreeGrafter"/>
</dbReference>
<dbReference type="InterPro" id="IPR048696">
    <property type="entry name" value="SHQ1-like_CS"/>
</dbReference>
<dbReference type="GO" id="GO:0000493">
    <property type="term" value="P:box H/ACA snoRNP assembly"/>
    <property type="evidence" value="ECO:0007669"/>
    <property type="project" value="InterPro"/>
</dbReference>
<evidence type="ECO:0000256" key="3">
    <source>
        <dbReference type="SAM" id="MobiDB-lite"/>
    </source>
</evidence>
<dbReference type="PROSITE" id="PS50096">
    <property type="entry name" value="IQ"/>
    <property type="match status" value="1"/>
</dbReference>
<feature type="domain" description="CS" evidence="4">
    <location>
        <begin position="2"/>
        <end position="92"/>
    </location>
</feature>
<dbReference type="OrthoDB" id="73639at2759"/>
<dbReference type="Proteomes" id="UP000688947">
    <property type="component" value="Unassembled WGS sequence"/>
</dbReference>
<proteinExistence type="inferred from homology"/>
<reference evidence="5" key="1">
    <citation type="submission" date="2021-01" db="EMBL/GenBank/DDBJ databases">
        <title>Phytophthora aleatoria, a newly-described species from Pinus radiata is distinct from Phytophthora cactorum isolates based on comparative genomics.</title>
        <authorList>
            <person name="Mcdougal R."/>
            <person name="Panda P."/>
            <person name="Williams N."/>
            <person name="Studholme D.J."/>
        </authorList>
    </citation>
    <scope>NUCLEOTIDE SEQUENCE</scope>
    <source>
        <strain evidence="5">NZFS 3830</strain>
    </source>
</reference>
<dbReference type="AlphaFoldDB" id="A0A8T1UQB6"/>
<feature type="region of interest" description="Disordered" evidence="3">
    <location>
        <begin position="577"/>
        <end position="599"/>
    </location>
</feature>
<dbReference type="PANTHER" id="PTHR12967:SF0">
    <property type="entry name" value="PROTEIN SHQ1 HOMOLOG"/>
    <property type="match status" value="1"/>
</dbReference>
<evidence type="ECO:0000313" key="6">
    <source>
        <dbReference type="Proteomes" id="UP000688947"/>
    </source>
</evidence>
<evidence type="ECO:0000256" key="2">
    <source>
        <dbReference type="SAM" id="Coils"/>
    </source>
</evidence>
<evidence type="ECO:0000313" key="5">
    <source>
        <dbReference type="EMBL" id="KAG6967455.1"/>
    </source>
</evidence>
<gene>
    <name evidence="5" type="ORF">JG687_00004269</name>
</gene>
<dbReference type="GO" id="GO:0005737">
    <property type="term" value="C:cytoplasm"/>
    <property type="evidence" value="ECO:0007669"/>
    <property type="project" value="TreeGrafter"/>
</dbReference>
<feature type="coiled-coil region" evidence="2">
    <location>
        <begin position="534"/>
        <end position="568"/>
    </location>
</feature>
<dbReference type="EMBL" id="JAENGZ010000143">
    <property type="protein sequence ID" value="KAG6967455.1"/>
    <property type="molecule type" value="Genomic_DNA"/>
</dbReference>
<evidence type="ECO:0000256" key="1">
    <source>
        <dbReference type="ARBA" id="ARBA00005607"/>
    </source>
</evidence>
<sequence length="661" mass="75056">MVATPRFHVTQDAAWVFVHVHMPFVRVSDMEFYVDGLDFTFYCKPYLLKLHFPHEVVDDDLAKAVYDPNKENGTIVVHLPKKEPGQGFPDLDMLTKLLQPQRPPVDIKTEKQRKAPLIEVLNSAVSAPIGTFQEENERLNALIDGKPVPSKSEAVTPSAEQVQTDSSLLGLESSATTENIGSIKLDAGKDDTESIGVRVTDLAPSYGFNNAYSDFFRVWHGEVSEILSLPDPEHIQPEQRRILREGAEEQLFDIERYLMDFANQGDDMYFELAMAYEPFWRKYPVLPPAAAARKKAEVVKPLIVEVDSDVNHVGDSISSMSLEATASQPPPAPSASSSSGSSITFTDAEQELLLRLPRKEFLLPEGSPEEKLVVGGLVDILIGFAYEQLTTQGDSGVESTWTVSIVSPTLSWLDSNADLRAVVRSTVRRMITFPFLRQYDLAMRSVREASEILKRGKRVVLRALLTLYRIVEKSETQYLLNSLYIQDYCVWIQSVNDERLKSIDAHRAMDLFTHPRSATFTSQFHEIMYENGSLENYSRVVERTVQRARLLEDKLEKLRAREQYLLEDEAKRKQRRIQREAARQRRSWQMHQAAKRADERARETAAAITVQKVIRGALARRVARVLRQNGSVNAEPEKKKNVVSVRYTQLLRFFSDKRANA</sequence>
<comment type="caution">
    <text evidence="5">The sequence shown here is derived from an EMBL/GenBank/DDBJ whole genome shotgun (WGS) entry which is preliminary data.</text>
</comment>
<dbReference type="PROSITE" id="PS51203">
    <property type="entry name" value="CS"/>
    <property type="match status" value="1"/>
</dbReference>
<name>A0A8T1UQB6_9STRA</name>
<dbReference type="VEuPathDB" id="FungiDB:PC110_g2467"/>
<feature type="region of interest" description="Disordered" evidence="3">
    <location>
        <begin position="322"/>
        <end position="342"/>
    </location>
</feature>
<keyword evidence="2" id="KW-0175">Coiled coil</keyword>
<comment type="similarity">
    <text evidence="1">Belongs to the SHQ1 family.</text>
</comment>
<dbReference type="InterPro" id="IPR007009">
    <property type="entry name" value="Shq1_C"/>
</dbReference>
<evidence type="ECO:0000259" key="4">
    <source>
        <dbReference type="PROSITE" id="PS51203"/>
    </source>
</evidence>
<dbReference type="InterPro" id="IPR007052">
    <property type="entry name" value="CS_dom"/>
</dbReference>
<dbReference type="Pfam" id="PF04925">
    <property type="entry name" value="SHQ1"/>
    <property type="match status" value="1"/>
</dbReference>
<accession>A0A8T1UQB6</accession>
<protein>
    <recommendedName>
        <fullName evidence="4">CS domain-containing protein</fullName>
    </recommendedName>
</protein>
<dbReference type="PANTHER" id="PTHR12967">
    <property type="entry name" value="PROTEIN SHQ1 HOMOLOG"/>
    <property type="match status" value="1"/>
</dbReference>